<dbReference type="EMBL" id="MTYJ01000121">
    <property type="protein sequence ID" value="OQV13578.1"/>
    <property type="molecule type" value="Genomic_DNA"/>
</dbReference>
<accession>A0A1W0WEG7</accession>
<comment type="caution">
    <text evidence="2">The sequence shown here is derived from an EMBL/GenBank/DDBJ whole genome shotgun (WGS) entry which is preliminary data.</text>
</comment>
<proteinExistence type="predicted"/>
<evidence type="ECO:0000256" key="1">
    <source>
        <dbReference type="SAM" id="SignalP"/>
    </source>
</evidence>
<evidence type="ECO:0000313" key="3">
    <source>
        <dbReference type="Proteomes" id="UP000192578"/>
    </source>
</evidence>
<dbReference type="Gene3D" id="3.80.10.10">
    <property type="entry name" value="Ribonuclease Inhibitor"/>
    <property type="match status" value="1"/>
</dbReference>
<dbReference type="AlphaFoldDB" id="A0A1W0WEG7"/>
<evidence type="ECO:0000313" key="2">
    <source>
        <dbReference type="EMBL" id="OQV13578.1"/>
    </source>
</evidence>
<feature type="chain" id="PRO_5010746330" evidence="1">
    <location>
        <begin position="20"/>
        <end position="283"/>
    </location>
</feature>
<dbReference type="InterPro" id="IPR032675">
    <property type="entry name" value="LRR_dom_sf"/>
</dbReference>
<protein>
    <submittedName>
        <fullName evidence="2">Uncharacterized protein</fullName>
    </submittedName>
</protein>
<name>A0A1W0WEG7_HYPEX</name>
<reference evidence="3" key="1">
    <citation type="submission" date="2017-01" db="EMBL/GenBank/DDBJ databases">
        <title>Comparative genomics of anhydrobiosis in the tardigrade Hypsibius dujardini.</title>
        <authorList>
            <person name="Yoshida Y."/>
            <person name="Koutsovoulos G."/>
            <person name="Laetsch D."/>
            <person name="Stevens L."/>
            <person name="Kumar S."/>
            <person name="Horikawa D."/>
            <person name="Ishino K."/>
            <person name="Komine S."/>
            <person name="Tomita M."/>
            <person name="Blaxter M."/>
            <person name="Arakawa K."/>
        </authorList>
    </citation>
    <scope>NUCLEOTIDE SEQUENCE [LARGE SCALE GENOMIC DNA]</scope>
    <source>
        <strain evidence="3">Z151</strain>
    </source>
</reference>
<gene>
    <name evidence="2" type="ORF">BV898_12216</name>
</gene>
<keyword evidence="3" id="KW-1185">Reference proteome</keyword>
<dbReference type="SUPFAM" id="SSF52058">
    <property type="entry name" value="L domain-like"/>
    <property type="match status" value="1"/>
</dbReference>
<dbReference type="Proteomes" id="UP000192578">
    <property type="component" value="Unassembled WGS sequence"/>
</dbReference>
<sequence>MSYYLGTLFLLYALSLVKAQTSSTPTITNCTSTTAGGEYIQTRCDHGAWPTTIDPIIDINTTSLAIEYTSATVESLRPLQRLPLMFSLHLDNFHSYDASGALVDFPLQNFTRLLDRGEMHFLSLEYTQISVLNADLFNGFSNLLSLTFMSCGIESISPDALQALGAQPELFLFDVDFEKKLSTFPWEVLAPVAASLKYVSLSYNDKLANIDLSSSTATVALPMLEEITCKRNPALQTLPRSVLETLRFRNVTIEFTENGNVCDGCLDLQQLLVCYQKTKNCYR</sequence>
<keyword evidence="1" id="KW-0732">Signal</keyword>
<organism evidence="2 3">
    <name type="scientific">Hypsibius exemplaris</name>
    <name type="common">Freshwater tardigrade</name>
    <dbReference type="NCBI Taxonomy" id="2072580"/>
    <lineage>
        <taxon>Eukaryota</taxon>
        <taxon>Metazoa</taxon>
        <taxon>Ecdysozoa</taxon>
        <taxon>Tardigrada</taxon>
        <taxon>Eutardigrada</taxon>
        <taxon>Parachela</taxon>
        <taxon>Hypsibioidea</taxon>
        <taxon>Hypsibiidae</taxon>
        <taxon>Hypsibius</taxon>
    </lineage>
</organism>
<feature type="signal peptide" evidence="1">
    <location>
        <begin position="1"/>
        <end position="19"/>
    </location>
</feature>